<dbReference type="InterPro" id="IPR009057">
    <property type="entry name" value="Homeodomain-like_sf"/>
</dbReference>
<dbReference type="SUPFAM" id="SSF46689">
    <property type="entry name" value="Homeodomain-like"/>
    <property type="match status" value="1"/>
</dbReference>
<evidence type="ECO:0000256" key="4">
    <source>
        <dbReference type="PROSITE-ProRule" id="PRU00335"/>
    </source>
</evidence>
<evidence type="ECO:0000313" key="7">
    <source>
        <dbReference type="Proteomes" id="UP000249393"/>
    </source>
</evidence>
<dbReference type="Proteomes" id="UP000249393">
    <property type="component" value="Unassembled WGS sequence"/>
</dbReference>
<comment type="caution">
    <text evidence="6">The sequence shown here is derived from an EMBL/GenBank/DDBJ whole genome shotgun (WGS) entry which is preliminary data.</text>
</comment>
<feature type="DNA-binding region" description="H-T-H motif" evidence="4">
    <location>
        <begin position="63"/>
        <end position="82"/>
    </location>
</feature>
<sequence>MRARPFTGPIEMTQPPLTTVDAPSSRLLAKGGRPSQAAAGLLNDSILIAALDHFVRHGWAGATMEGIAASAGVTKRTLYARYGSKDGLLRAVANLDSSPVAADIAATIPPGNPRDRILFAAQACLDVALSPRARDFSLLMEQLIHARPELIEETSRPRTEPLIGIFRFLLEEGAPSGAIAPDRLDVMAECLFDLLVVTARIRVLHGLIPSDQPEAQARHLAKVLDAFAAGVPALQAPAPFAAIKSGPSSSPPRKDE</sequence>
<keyword evidence="3" id="KW-0804">Transcription</keyword>
<proteinExistence type="predicted"/>
<feature type="domain" description="HTH tetR-type" evidence="5">
    <location>
        <begin position="40"/>
        <end position="100"/>
    </location>
</feature>
<dbReference type="SUPFAM" id="SSF48498">
    <property type="entry name" value="Tetracyclin repressor-like, C-terminal domain"/>
    <property type="match status" value="1"/>
</dbReference>
<name>A0A2W5V2V9_9CAUL</name>
<keyword evidence="2 4" id="KW-0238">DNA-binding</keyword>
<evidence type="ECO:0000256" key="3">
    <source>
        <dbReference type="ARBA" id="ARBA00023163"/>
    </source>
</evidence>
<dbReference type="EMBL" id="QFQZ01000100">
    <property type="protein sequence ID" value="PZR31056.1"/>
    <property type="molecule type" value="Genomic_DNA"/>
</dbReference>
<dbReference type="PANTHER" id="PTHR30055:SF234">
    <property type="entry name" value="HTH-TYPE TRANSCRIPTIONAL REGULATOR BETI"/>
    <property type="match status" value="1"/>
</dbReference>
<keyword evidence="1" id="KW-0805">Transcription regulation</keyword>
<dbReference type="Pfam" id="PF00440">
    <property type="entry name" value="TetR_N"/>
    <property type="match status" value="1"/>
</dbReference>
<dbReference type="PRINTS" id="PR00455">
    <property type="entry name" value="HTHTETR"/>
</dbReference>
<evidence type="ECO:0000256" key="1">
    <source>
        <dbReference type="ARBA" id="ARBA00023015"/>
    </source>
</evidence>
<evidence type="ECO:0000313" key="6">
    <source>
        <dbReference type="EMBL" id="PZR31056.1"/>
    </source>
</evidence>
<dbReference type="InterPro" id="IPR001647">
    <property type="entry name" value="HTH_TetR"/>
</dbReference>
<dbReference type="InterPro" id="IPR036271">
    <property type="entry name" value="Tet_transcr_reg_TetR-rel_C_sf"/>
</dbReference>
<dbReference type="AlphaFoldDB" id="A0A2W5V2V9"/>
<dbReference type="PROSITE" id="PS50977">
    <property type="entry name" value="HTH_TETR_2"/>
    <property type="match status" value="1"/>
</dbReference>
<organism evidence="6 7">
    <name type="scientific">Caulobacter segnis</name>
    <dbReference type="NCBI Taxonomy" id="88688"/>
    <lineage>
        <taxon>Bacteria</taxon>
        <taxon>Pseudomonadati</taxon>
        <taxon>Pseudomonadota</taxon>
        <taxon>Alphaproteobacteria</taxon>
        <taxon>Caulobacterales</taxon>
        <taxon>Caulobacteraceae</taxon>
        <taxon>Caulobacter</taxon>
    </lineage>
</organism>
<dbReference type="PANTHER" id="PTHR30055">
    <property type="entry name" value="HTH-TYPE TRANSCRIPTIONAL REGULATOR RUTR"/>
    <property type="match status" value="1"/>
</dbReference>
<evidence type="ECO:0000259" key="5">
    <source>
        <dbReference type="PROSITE" id="PS50977"/>
    </source>
</evidence>
<reference evidence="6 7" key="1">
    <citation type="submission" date="2017-08" db="EMBL/GenBank/DDBJ databases">
        <title>Infants hospitalized years apart are colonized by the same room-sourced microbial strains.</title>
        <authorList>
            <person name="Brooks B."/>
            <person name="Olm M.R."/>
            <person name="Firek B.A."/>
            <person name="Baker R."/>
            <person name="Thomas B.C."/>
            <person name="Morowitz M.J."/>
            <person name="Banfield J.F."/>
        </authorList>
    </citation>
    <scope>NUCLEOTIDE SEQUENCE [LARGE SCALE GENOMIC DNA]</scope>
    <source>
        <strain evidence="6">S2_003_000_R2_4</strain>
    </source>
</reference>
<dbReference type="Gene3D" id="1.10.357.10">
    <property type="entry name" value="Tetracycline Repressor, domain 2"/>
    <property type="match status" value="1"/>
</dbReference>
<protein>
    <recommendedName>
        <fullName evidence="5">HTH tetR-type domain-containing protein</fullName>
    </recommendedName>
</protein>
<accession>A0A2W5V2V9</accession>
<dbReference type="InterPro" id="IPR050109">
    <property type="entry name" value="HTH-type_TetR-like_transc_reg"/>
</dbReference>
<dbReference type="GO" id="GO:0000976">
    <property type="term" value="F:transcription cis-regulatory region binding"/>
    <property type="evidence" value="ECO:0007669"/>
    <property type="project" value="TreeGrafter"/>
</dbReference>
<evidence type="ECO:0000256" key="2">
    <source>
        <dbReference type="ARBA" id="ARBA00023125"/>
    </source>
</evidence>
<gene>
    <name evidence="6" type="ORF">DI526_20770</name>
</gene>
<dbReference type="GO" id="GO:0003700">
    <property type="term" value="F:DNA-binding transcription factor activity"/>
    <property type="evidence" value="ECO:0007669"/>
    <property type="project" value="TreeGrafter"/>
</dbReference>